<proteinExistence type="predicted"/>
<dbReference type="EMBL" id="CP017637">
    <property type="protein sequence ID" value="APG09685.1"/>
    <property type="molecule type" value="Genomic_DNA"/>
</dbReference>
<dbReference type="RefSeq" id="WP_420480974.1">
    <property type="nucleotide sequence ID" value="NZ_CP017637.1"/>
</dbReference>
<evidence type="ECO:0000313" key="3">
    <source>
        <dbReference type="Proteomes" id="UP000181962"/>
    </source>
</evidence>
<dbReference type="AlphaFoldDB" id="A0A1L3F8P1"/>
<accession>A0A1L3F8P1</accession>
<dbReference type="InterPro" id="IPR054189">
    <property type="entry name" value="DUF6894"/>
</dbReference>
<name>A0A1L3F8P1_BRAJP</name>
<sequence>MHRFYFHKHLNGKAVWDREGTLLRNEKEACAHAIRCTPLALRNLASSGKNKNTYLAWEVSDGERTIYVVRGNVVIEKR</sequence>
<organism evidence="2 3">
    <name type="scientific">Bradyrhizobium japonicum</name>
    <dbReference type="NCBI Taxonomy" id="375"/>
    <lineage>
        <taxon>Bacteria</taxon>
        <taxon>Pseudomonadati</taxon>
        <taxon>Pseudomonadota</taxon>
        <taxon>Alphaproteobacteria</taxon>
        <taxon>Hyphomicrobiales</taxon>
        <taxon>Nitrobacteraceae</taxon>
        <taxon>Bradyrhizobium</taxon>
    </lineage>
</organism>
<reference evidence="2 3" key="1">
    <citation type="submission" date="2016-11" db="EMBL/GenBank/DDBJ databases">
        <title>Complete Genome Sequence of Bradyrhizobium sp. strain J5, an isolated from soybean nodule in Hokkaido.</title>
        <authorList>
            <person name="Kanehara K."/>
        </authorList>
    </citation>
    <scope>NUCLEOTIDE SEQUENCE [LARGE SCALE GENOMIC DNA]</scope>
    <source>
        <strain evidence="2 3">J5</strain>
    </source>
</reference>
<dbReference type="Proteomes" id="UP000181962">
    <property type="component" value="Chromosome"/>
</dbReference>
<evidence type="ECO:0000259" key="1">
    <source>
        <dbReference type="Pfam" id="PF21834"/>
    </source>
</evidence>
<feature type="domain" description="DUF6894" evidence="1">
    <location>
        <begin position="3"/>
        <end position="66"/>
    </location>
</feature>
<evidence type="ECO:0000313" key="2">
    <source>
        <dbReference type="EMBL" id="APG09685.1"/>
    </source>
</evidence>
<protein>
    <recommendedName>
        <fullName evidence="1">DUF6894 domain-containing protein</fullName>
    </recommendedName>
</protein>
<dbReference type="Pfam" id="PF21834">
    <property type="entry name" value="DUF6894"/>
    <property type="match status" value="1"/>
</dbReference>
<gene>
    <name evidence="2" type="ORF">BKD09_15205</name>
</gene>